<dbReference type="SUPFAM" id="SSF51735">
    <property type="entry name" value="NAD(P)-binding Rossmann-fold domains"/>
    <property type="match status" value="1"/>
</dbReference>
<dbReference type="Pfam" id="PF00107">
    <property type="entry name" value="ADH_zinc_N"/>
    <property type="match status" value="1"/>
</dbReference>
<dbReference type="AlphaFoldDB" id="A0A6J4NXC1"/>
<evidence type="ECO:0000256" key="1">
    <source>
        <dbReference type="ARBA" id="ARBA00001947"/>
    </source>
</evidence>
<name>A0A6J4NXC1_9ACTN</name>
<dbReference type="EMBL" id="CADCUO010000117">
    <property type="protein sequence ID" value="CAA9396570.1"/>
    <property type="molecule type" value="Genomic_DNA"/>
</dbReference>
<dbReference type="Gene3D" id="3.40.50.720">
    <property type="entry name" value="NAD(P)-binding Rossmann-like Domain"/>
    <property type="match status" value="1"/>
</dbReference>
<evidence type="ECO:0000259" key="6">
    <source>
        <dbReference type="Pfam" id="PF00107"/>
    </source>
</evidence>
<evidence type="ECO:0000256" key="3">
    <source>
        <dbReference type="ARBA" id="ARBA00022723"/>
    </source>
</evidence>
<comment type="similarity">
    <text evidence="2">Belongs to the zinc-containing alcohol dehydrogenase family.</text>
</comment>
<evidence type="ECO:0000313" key="8">
    <source>
        <dbReference type="EMBL" id="CAA9396570.1"/>
    </source>
</evidence>
<dbReference type="InterPro" id="IPR013149">
    <property type="entry name" value="ADH-like_C"/>
</dbReference>
<dbReference type="Pfam" id="PF08240">
    <property type="entry name" value="ADH_N"/>
    <property type="match status" value="1"/>
</dbReference>
<feature type="domain" description="Alcohol dehydrogenase-like N-terminal" evidence="7">
    <location>
        <begin position="33"/>
        <end position="149"/>
    </location>
</feature>
<reference evidence="8" key="1">
    <citation type="submission" date="2020-02" db="EMBL/GenBank/DDBJ databases">
        <authorList>
            <person name="Meier V. D."/>
        </authorList>
    </citation>
    <scope>NUCLEOTIDE SEQUENCE</scope>
    <source>
        <strain evidence="8">AVDCRST_MAG75</strain>
    </source>
</reference>
<evidence type="ECO:0000256" key="2">
    <source>
        <dbReference type="ARBA" id="ARBA00008072"/>
    </source>
</evidence>
<dbReference type="Gene3D" id="3.90.180.10">
    <property type="entry name" value="Medium-chain alcohol dehydrogenases, catalytic domain"/>
    <property type="match status" value="1"/>
</dbReference>
<accession>A0A6J4NXC1</accession>
<evidence type="ECO:0000256" key="4">
    <source>
        <dbReference type="ARBA" id="ARBA00022833"/>
    </source>
</evidence>
<gene>
    <name evidence="8" type="ORF">AVDCRST_MAG75-1869</name>
</gene>
<evidence type="ECO:0000256" key="5">
    <source>
        <dbReference type="ARBA" id="ARBA00023002"/>
    </source>
</evidence>
<proteinExistence type="inferred from homology"/>
<keyword evidence="3" id="KW-0479">Metal-binding</keyword>
<dbReference type="SUPFAM" id="SSF50129">
    <property type="entry name" value="GroES-like"/>
    <property type="match status" value="1"/>
</dbReference>
<feature type="domain" description="Alcohol dehydrogenase-like C-terminal" evidence="6">
    <location>
        <begin position="190"/>
        <end position="310"/>
    </location>
</feature>
<comment type="cofactor">
    <cofactor evidence="1">
        <name>Zn(2+)</name>
        <dbReference type="ChEBI" id="CHEBI:29105"/>
    </cofactor>
</comment>
<dbReference type="GO" id="GO:0046872">
    <property type="term" value="F:metal ion binding"/>
    <property type="evidence" value="ECO:0007669"/>
    <property type="project" value="UniProtKB-KW"/>
</dbReference>
<dbReference type="InterPro" id="IPR013154">
    <property type="entry name" value="ADH-like_N"/>
</dbReference>
<sequence length="350" mass="35973">MSSAGVPARGLGVVAYAAGDLRVEEVPIRAPGRNEALVEVLYGGICGSDLHYWQDGASGTSVLRAPMLLGHEIVGRVAAAATDGSGPLAGTHVAVHPARPDPGDGSVRYPYNRPNLSPAGTYLGSAAHLPHTDGAFVKYAALPTTLLRPVAATVPLRSAALAEPASVAWHAVRRAGEIVGKRVLVIGSGPIGALVVAVLKRAGAAEIIAVDLQPLALQIASQVGATRTILAADRDAVDAVDADVVIESSGSRHGLAAAIRATTRGGRIVLVGMLPSGDQPIPIATAIVRELELVGSFRFNDEIDEVISALEDGSLHIDPVVTHEFDVSDAVEAFGVALDAARSGKVLLRF</sequence>
<evidence type="ECO:0000259" key="7">
    <source>
        <dbReference type="Pfam" id="PF08240"/>
    </source>
</evidence>
<keyword evidence="4" id="KW-0862">Zinc</keyword>
<dbReference type="GO" id="GO:0050572">
    <property type="term" value="F:L-idonate 5-dehydrogenase [NAD(P)+] activity"/>
    <property type="evidence" value="ECO:0007669"/>
    <property type="project" value="UniProtKB-EC"/>
</dbReference>
<dbReference type="InterPro" id="IPR036291">
    <property type="entry name" value="NAD(P)-bd_dom_sf"/>
</dbReference>
<dbReference type="CDD" id="cd08232">
    <property type="entry name" value="idonate-5-DH"/>
    <property type="match status" value="1"/>
</dbReference>
<dbReference type="PANTHER" id="PTHR43161">
    <property type="entry name" value="SORBITOL DEHYDROGENASE"/>
    <property type="match status" value="1"/>
</dbReference>
<dbReference type="PANTHER" id="PTHR43161:SF9">
    <property type="entry name" value="SORBITOL DEHYDROGENASE"/>
    <property type="match status" value="1"/>
</dbReference>
<dbReference type="InterPro" id="IPR011032">
    <property type="entry name" value="GroES-like_sf"/>
</dbReference>
<protein>
    <submittedName>
        <fullName evidence="8">L-idonate 5-dehydrogenase</fullName>
        <ecNumber evidence="8">1.1.1.264</ecNumber>
    </submittedName>
</protein>
<keyword evidence="5 8" id="KW-0560">Oxidoreductase</keyword>
<dbReference type="EC" id="1.1.1.264" evidence="8"/>
<organism evidence="8">
    <name type="scientific">uncultured Propionibacteriaceae bacterium</name>
    <dbReference type="NCBI Taxonomy" id="257457"/>
    <lineage>
        <taxon>Bacteria</taxon>
        <taxon>Bacillati</taxon>
        <taxon>Actinomycetota</taxon>
        <taxon>Actinomycetes</taxon>
        <taxon>Propionibacteriales</taxon>
        <taxon>Propionibacteriaceae</taxon>
        <taxon>environmental samples</taxon>
    </lineage>
</organism>